<feature type="signal peptide" evidence="5">
    <location>
        <begin position="1"/>
        <end position="25"/>
    </location>
</feature>
<dbReference type="Proteomes" id="UP001500279">
    <property type="component" value="Unassembled WGS sequence"/>
</dbReference>
<reference evidence="8" key="1">
    <citation type="journal article" date="2019" name="Int. J. Syst. Evol. Microbiol.">
        <title>The Global Catalogue of Microorganisms (GCM) 10K type strain sequencing project: providing services to taxonomists for standard genome sequencing and annotation.</title>
        <authorList>
            <consortium name="The Broad Institute Genomics Platform"/>
            <consortium name="The Broad Institute Genome Sequencing Center for Infectious Disease"/>
            <person name="Wu L."/>
            <person name="Ma J."/>
        </authorList>
    </citation>
    <scope>NUCLEOTIDE SEQUENCE [LARGE SCALE GENOMIC DNA]</scope>
    <source>
        <strain evidence="8">JCM 15503</strain>
    </source>
</reference>
<name>A0ABP3UWD8_9BURK</name>
<proteinExistence type="predicted"/>
<evidence type="ECO:0000256" key="1">
    <source>
        <dbReference type="ARBA" id="ARBA00004442"/>
    </source>
</evidence>
<dbReference type="PROSITE" id="PS01068">
    <property type="entry name" value="OMPA_1"/>
    <property type="match status" value="1"/>
</dbReference>
<keyword evidence="5" id="KW-0732">Signal</keyword>
<accession>A0ABP3UWD8</accession>
<dbReference type="EMBL" id="BAAAEW010000004">
    <property type="protein sequence ID" value="GAA0743800.1"/>
    <property type="molecule type" value="Genomic_DNA"/>
</dbReference>
<evidence type="ECO:0000256" key="5">
    <source>
        <dbReference type="SAM" id="SignalP"/>
    </source>
</evidence>
<keyword evidence="3" id="KW-0998">Cell outer membrane</keyword>
<protein>
    <recommendedName>
        <fullName evidence="6">OmpA-like domain-containing protein</fullName>
    </recommendedName>
</protein>
<evidence type="ECO:0000313" key="8">
    <source>
        <dbReference type="Proteomes" id="UP001500279"/>
    </source>
</evidence>
<dbReference type="RefSeq" id="WP_141285123.1">
    <property type="nucleotide sequence ID" value="NZ_VIDT01000022.1"/>
</dbReference>
<evidence type="ECO:0000256" key="2">
    <source>
        <dbReference type="ARBA" id="ARBA00023136"/>
    </source>
</evidence>
<evidence type="ECO:0000256" key="4">
    <source>
        <dbReference type="PROSITE-ProRule" id="PRU00473"/>
    </source>
</evidence>
<dbReference type="Pfam" id="PF00691">
    <property type="entry name" value="OmpA"/>
    <property type="match status" value="1"/>
</dbReference>
<gene>
    <name evidence="7" type="ORF">GCM10009107_08680</name>
</gene>
<evidence type="ECO:0000259" key="6">
    <source>
        <dbReference type="PROSITE" id="PS51123"/>
    </source>
</evidence>
<keyword evidence="8" id="KW-1185">Reference proteome</keyword>
<feature type="chain" id="PRO_5045595574" description="OmpA-like domain-containing protein" evidence="5">
    <location>
        <begin position="26"/>
        <end position="286"/>
    </location>
</feature>
<comment type="caution">
    <text evidence="7">The sequence shown here is derived from an EMBL/GenBank/DDBJ whole genome shotgun (WGS) entry which is preliminary data.</text>
</comment>
<dbReference type="PRINTS" id="PR01021">
    <property type="entry name" value="OMPADOMAIN"/>
</dbReference>
<dbReference type="InterPro" id="IPR036737">
    <property type="entry name" value="OmpA-like_sf"/>
</dbReference>
<organism evidence="7 8">
    <name type="scientific">Ideonella azotifigens</name>
    <dbReference type="NCBI Taxonomy" id="513160"/>
    <lineage>
        <taxon>Bacteria</taxon>
        <taxon>Pseudomonadati</taxon>
        <taxon>Pseudomonadota</taxon>
        <taxon>Betaproteobacteria</taxon>
        <taxon>Burkholderiales</taxon>
        <taxon>Sphaerotilaceae</taxon>
        <taxon>Ideonella</taxon>
    </lineage>
</organism>
<dbReference type="Gene3D" id="3.30.1330.60">
    <property type="entry name" value="OmpA-like domain"/>
    <property type="match status" value="1"/>
</dbReference>
<dbReference type="PROSITE" id="PS51123">
    <property type="entry name" value="OMPA_2"/>
    <property type="match status" value="1"/>
</dbReference>
<dbReference type="PANTHER" id="PTHR30329:SF21">
    <property type="entry name" value="LIPOPROTEIN YIAD-RELATED"/>
    <property type="match status" value="1"/>
</dbReference>
<dbReference type="InterPro" id="IPR006665">
    <property type="entry name" value="OmpA-like"/>
</dbReference>
<evidence type="ECO:0000256" key="3">
    <source>
        <dbReference type="ARBA" id="ARBA00023237"/>
    </source>
</evidence>
<dbReference type="InterPro" id="IPR006690">
    <property type="entry name" value="OMPA-like_CS"/>
</dbReference>
<dbReference type="InterPro" id="IPR006664">
    <property type="entry name" value="OMP_bac"/>
</dbReference>
<keyword evidence="2 4" id="KW-0472">Membrane</keyword>
<dbReference type="CDD" id="cd07185">
    <property type="entry name" value="OmpA_C-like"/>
    <property type="match status" value="1"/>
</dbReference>
<dbReference type="InterPro" id="IPR050330">
    <property type="entry name" value="Bact_OuterMem_StrucFunc"/>
</dbReference>
<dbReference type="PANTHER" id="PTHR30329">
    <property type="entry name" value="STATOR ELEMENT OF FLAGELLAR MOTOR COMPLEX"/>
    <property type="match status" value="1"/>
</dbReference>
<evidence type="ECO:0000313" key="7">
    <source>
        <dbReference type="EMBL" id="GAA0743800.1"/>
    </source>
</evidence>
<dbReference type="SUPFAM" id="SSF103088">
    <property type="entry name" value="OmpA-like"/>
    <property type="match status" value="1"/>
</dbReference>
<comment type="subcellular location">
    <subcellularLocation>
        <location evidence="1">Cell outer membrane</location>
    </subcellularLocation>
</comment>
<sequence>MAFCSRRRLLAASLASAISAPPAWAERDYTDHPLLSGMPGYSVRSKDVKSFDAVTLKPSDIVIAKGAKYEGPLAFEGKVTALVYAFSSKSEKRSQVEIYRNYEAAIQKLGGKLLSSPYVDGSYGWHVFRIEQPNQAPIAVLLRIPYETRYELTIIEPKAMVQSVQAGQLAKEIADSGFATLYINFDTNQAVLKEDGQAAVKEIAVLLKQQPQLKLSIEGHTDNVGQAADNKKLSQARAEAVLKAVVAQGIDGKRLAAVGRGQEVPVADNRNEAGRAKNRRVELVKS</sequence>
<feature type="domain" description="OmpA-like" evidence="6">
    <location>
        <begin position="172"/>
        <end position="286"/>
    </location>
</feature>